<accession>A0A6V8R3P2</accession>
<evidence type="ECO:0000313" key="3">
    <source>
        <dbReference type="Proteomes" id="UP000517252"/>
    </source>
</evidence>
<dbReference type="InterPro" id="IPR036928">
    <property type="entry name" value="AS_sf"/>
</dbReference>
<sequence length="251" mass="27350">MRDHVKARVWWTRLLQIIAAGMIILGKANLSELSNFRGERLPSGWSALGGQCQSPYVRGGVLANDSKDCHSSFRIFFWAAVVVAAGYTPLSVGTETDGSLVCPAGCASVYTIKPTIGLVSQRGLIPVSHTMGSAGPMAKTPYDIAAFLDILREDDTPGYPAGGYTSVLLGSMSEFSVAAVDYTDWIFPPKYMAPEKSATAEMNRKFQDAYDILKLKARKFSEIVPLIKPEAASIDGKSCKLMIMRKYAHHF</sequence>
<dbReference type="AlphaFoldDB" id="A0A6V8R3P2"/>
<name>A0A6V8R3P2_TRIAP</name>
<dbReference type="EMBL" id="BLZH01000014">
    <property type="protein sequence ID" value="GFP59664.1"/>
    <property type="molecule type" value="Genomic_DNA"/>
</dbReference>
<proteinExistence type="predicted"/>
<dbReference type="SUPFAM" id="SSF75304">
    <property type="entry name" value="Amidase signature (AS) enzymes"/>
    <property type="match status" value="1"/>
</dbReference>
<dbReference type="Pfam" id="PF01425">
    <property type="entry name" value="Amidase"/>
    <property type="match status" value="1"/>
</dbReference>
<protein>
    <submittedName>
        <fullName evidence="2">Probable amidase At4g34880</fullName>
    </submittedName>
</protein>
<dbReference type="PANTHER" id="PTHR42678">
    <property type="entry name" value="AMIDASE"/>
    <property type="match status" value="1"/>
</dbReference>
<organism evidence="2 3">
    <name type="scientific">Trichoderma asperellum</name>
    <name type="common">Filamentous fungus</name>
    <dbReference type="NCBI Taxonomy" id="101201"/>
    <lineage>
        <taxon>Eukaryota</taxon>
        <taxon>Fungi</taxon>
        <taxon>Dikarya</taxon>
        <taxon>Ascomycota</taxon>
        <taxon>Pezizomycotina</taxon>
        <taxon>Sordariomycetes</taxon>
        <taxon>Hypocreomycetidae</taxon>
        <taxon>Hypocreales</taxon>
        <taxon>Hypocreaceae</taxon>
        <taxon>Trichoderma</taxon>
    </lineage>
</organism>
<dbReference type="Gene3D" id="3.90.1300.10">
    <property type="entry name" value="Amidase signature (AS) domain"/>
    <property type="match status" value="1"/>
</dbReference>
<evidence type="ECO:0000313" key="2">
    <source>
        <dbReference type="EMBL" id="GFP59664.1"/>
    </source>
</evidence>
<dbReference type="PANTHER" id="PTHR42678:SF34">
    <property type="entry name" value="OS04G0183300 PROTEIN"/>
    <property type="match status" value="1"/>
</dbReference>
<reference evidence="2 3" key="1">
    <citation type="submission" date="2020-07" db="EMBL/GenBank/DDBJ databases">
        <title>Trichoderma asperellum IC-1 whole genome shotgun sequence.</title>
        <authorList>
            <person name="Kanamasa S."/>
            <person name="Takahashi H."/>
        </authorList>
    </citation>
    <scope>NUCLEOTIDE SEQUENCE [LARGE SCALE GENOMIC DNA]</scope>
    <source>
        <strain evidence="2 3">IC-1</strain>
    </source>
</reference>
<comment type="caution">
    <text evidence="2">The sequence shown here is derived from an EMBL/GenBank/DDBJ whole genome shotgun (WGS) entry which is preliminary data.</text>
</comment>
<dbReference type="InterPro" id="IPR023631">
    <property type="entry name" value="Amidase_dom"/>
</dbReference>
<dbReference type="Proteomes" id="UP000517252">
    <property type="component" value="Unassembled WGS sequence"/>
</dbReference>
<evidence type="ECO:0000259" key="1">
    <source>
        <dbReference type="Pfam" id="PF01425"/>
    </source>
</evidence>
<feature type="domain" description="Amidase" evidence="1">
    <location>
        <begin position="80"/>
        <end position="157"/>
    </location>
</feature>
<gene>
    <name evidence="2" type="ORF">TASIC1_0014008600</name>
</gene>
<dbReference type="OrthoDB" id="4890030at2759"/>